<organism evidence="1 2">
    <name type="scientific">Micromonospora tulbaghiae</name>
    <dbReference type="NCBI Taxonomy" id="479978"/>
    <lineage>
        <taxon>Bacteria</taxon>
        <taxon>Bacillati</taxon>
        <taxon>Actinomycetota</taxon>
        <taxon>Actinomycetes</taxon>
        <taxon>Micromonosporales</taxon>
        <taxon>Micromonosporaceae</taxon>
        <taxon>Micromonospora</taxon>
    </lineage>
</organism>
<dbReference type="Pfam" id="PF18143">
    <property type="entry name" value="HAD_SAK_2"/>
    <property type="match status" value="1"/>
</dbReference>
<protein>
    <submittedName>
        <fullName evidence="1">Uncharacterized protein</fullName>
    </submittedName>
</protein>
<accession>A0A386WJI2</accession>
<dbReference type="KEGG" id="mtua:CSH63_12540"/>
<dbReference type="EMBL" id="CP024087">
    <property type="protein sequence ID" value="AYF28263.1"/>
    <property type="molecule type" value="Genomic_DNA"/>
</dbReference>
<evidence type="ECO:0000313" key="2">
    <source>
        <dbReference type="Proteomes" id="UP000267804"/>
    </source>
</evidence>
<dbReference type="Proteomes" id="UP000267804">
    <property type="component" value="Chromosome"/>
</dbReference>
<reference evidence="1 2" key="1">
    <citation type="submission" date="2017-10" db="EMBL/GenBank/DDBJ databases">
        <title>Integration of genomic and chemical information greatly accelerates assignment of the full stereostructure of myelolactone, a potent inhibitor of myeloma from a marine-derived Micromonospora.</title>
        <authorList>
            <person name="Kim M.C."/>
            <person name="Machado H."/>
            <person name="Jensen P.R."/>
            <person name="Fenical W."/>
        </authorList>
    </citation>
    <scope>NUCLEOTIDE SEQUENCE [LARGE SCALE GENOMIC DNA]</scope>
    <source>
        <strain evidence="1 2">CNY-010</strain>
    </source>
</reference>
<sequence>MDERTRGLLDAAVREQLDTHSRVLPPWRAHPEIERYSIGWRMGDGEWHLMLWWHWWESAPMDQAARIAYFQADEPPHQWLDWAADQIWPDEDFGEASVRRLAAHGIGTRPLLFLDVDGTLLPFAGGAGQMDDEPNPLLAGLSPEHGRRLAALPCDLVWATTWMAEANEVLAPRLGLPQLPIVDWPDEDDDDGRLHWKTRHLVEWAAGRRFVWVDDEITDADRSSVAANHSSPALLHRVNPRRGLTDADYNTIAGWLMKDGSTCMYEETTS</sequence>
<evidence type="ECO:0000313" key="1">
    <source>
        <dbReference type="EMBL" id="AYF28263.1"/>
    </source>
</evidence>
<name>A0A386WJI2_9ACTN</name>
<gene>
    <name evidence="1" type="ORF">CSH63_12540</name>
</gene>
<dbReference type="AlphaFoldDB" id="A0A386WJI2"/>
<proteinExistence type="predicted"/>